<dbReference type="OrthoDB" id="5513249at2"/>
<sequence>MQSPIDNPTFLDRLGIWISSLCALHCLAIPLLPLLASSMFGQTWFERTILSLSILIGSVALISGAIRYHGKYYPLLLLLSGGAIYWFKDMFGESGEPFTIAFGAGLIILGHWLNLKLCRKCRCCRGKVVSQHLASDNR</sequence>
<keyword evidence="3" id="KW-1185">Reference proteome</keyword>
<evidence type="ECO:0000313" key="3">
    <source>
        <dbReference type="Proteomes" id="UP000176037"/>
    </source>
</evidence>
<dbReference type="RefSeq" id="WP_070177637.1">
    <property type="nucleotide sequence ID" value="NZ_BMJR01000002.1"/>
</dbReference>
<keyword evidence="1" id="KW-0472">Membrane</keyword>
<name>A0A1E8FBG3_9ALTE</name>
<dbReference type="AlphaFoldDB" id="A0A1E8FBG3"/>
<dbReference type="GO" id="GO:0015097">
    <property type="term" value="F:mercury ion transmembrane transporter activity"/>
    <property type="evidence" value="ECO:0007669"/>
    <property type="project" value="InterPro"/>
</dbReference>
<protein>
    <submittedName>
        <fullName evidence="2">MerC protein</fullName>
    </submittedName>
</protein>
<keyword evidence="1" id="KW-1133">Transmembrane helix</keyword>
<dbReference type="Pfam" id="PF03203">
    <property type="entry name" value="MerC"/>
    <property type="match status" value="1"/>
</dbReference>
<dbReference type="STRING" id="1856405.BFC17_03090"/>
<dbReference type="EMBL" id="MJIC01000015">
    <property type="protein sequence ID" value="OFI33261.1"/>
    <property type="molecule type" value="Genomic_DNA"/>
</dbReference>
<feature type="transmembrane region" description="Helical" evidence="1">
    <location>
        <begin position="48"/>
        <end position="66"/>
    </location>
</feature>
<comment type="caution">
    <text evidence="2">The sequence shown here is derived from an EMBL/GenBank/DDBJ whole genome shotgun (WGS) entry which is preliminary data.</text>
</comment>
<evidence type="ECO:0000256" key="1">
    <source>
        <dbReference type="SAM" id="Phobius"/>
    </source>
</evidence>
<proteinExistence type="predicted"/>
<keyword evidence="1" id="KW-0812">Transmembrane</keyword>
<dbReference type="GO" id="GO:0016020">
    <property type="term" value="C:membrane"/>
    <property type="evidence" value="ECO:0007669"/>
    <property type="project" value="InterPro"/>
</dbReference>
<feature type="transmembrane region" description="Helical" evidence="1">
    <location>
        <begin position="98"/>
        <end position="115"/>
    </location>
</feature>
<dbReference type="Proteomes" id="UP000176037">
    <property type="component" value="Unassembled WGS sequence"/>
</dbReference>
<dbReference type="InterPro" id="IPR004891">
    <property type="entry name" value="Mercury-R_MerC"/>
</dbReference>
<evidence type="ECO:0000313" key="2">
    <source>
        <dbReference type="EMBL" id="OFI33261.1"/>
    </source>
</evidence>
<reference evidence="2 3" key="1">
    <citation type="submission" date="2016-09" db="EMBL/GenBank/DDBJ databases">
        <title>Alteromonas lipolytica, a new species isolated from sea water.</title>
        <authorList>
            <person name="Wu Y.-H."/>
            <person name="Cheng H."/>
            <person name="Xu X.-W."/>
        </authorList>
    </citation>
    <scope>NUCLEOTIDE SEQUENCE [LARGE SCALE GENOMIC DNA]</scope>
    <source>
        <strain evidence="2 3">JW12</strain>
    </source>
</reference>
<accession>A0A1E8FBG3</accession>
<feature type="transmembrane region" description="Helical" evidence="1">
    <location>
        <begin position="14"/>
        <end position="36"/>
    </location>
</feature>
<gene>
    <name evidence="2" type="ORF">BFC17_03090</name>
</gene>
<organism evidence="2 3">
    <name type="scientific">Alteromonas lipolytica</name>
    <dbReference type="NCBI Taxonomy" id="1856405"/>
    <lineage>
        <taxon>Bacteria</taxon>
        <taxon>Pseudomonadati</taxon>
        <taxon>Pseudomonadota</taxon>
        <taxon>Gammaproteobacteria</taxon>
        <taxon>Alteromonadales</taxon>
        <taxon>Alteromonadaceae</taxon>
        <taxon>Alteromonas/Salinimonas group</taxon>
        <taxon>Alteromonas</taxon>
    </lineage>
</organism>